<dbReference type="InterPro" id="IPR010258">
    <property type="entry name" value="Conjugal_tfr_TrbG/VirB9/CagX"/>
</dbReference>
<evidence type="ECO:0000313" key="4">
    <source>
        <dbReference type="EMBL" id="QTC87044.1"/>
    </source>
</evidence>
<proteinExistence type="inferred from homology"/>
<evidence type="ECO:0000256" key="2">
    <source>
        <dbReference type="ARBA" id="ARBA00022729"/>
    </source>
</evidence>
<feature type="chain" id="PRO_5046759184" evidence="3">
    <location>
        <begin position="28"/>
        <end position="289"/>
    </location>
</feature>
<name>A0ABX7SI84_9CAUL</name>
<dbReference type="InterPro" id="IPR038161">
    <property type="entry name" value="VirB9/CagX/TrbG_C_sf"/>
</dbReference>
<feature type="signal peptide" evidence="3">
    <location>
        <begin position="1"/>
        <end position="27"/>
    </location>
</feature>
<dbReference type="NCBIfam" id="TIGR02775">
    <property type="entry name" value="TrbG_Ti"/>
    <property type="match status" value="1"/>
</dbReference>
<dbReference type="Proteomes" id="UP000663942">
    <property type="component" value="Chromosome"/>
</dbReference>
<dbReference type="EMBL" id="CP062006">
    <property type="protein sequence ID" value="QTC87044.1"/>
    <property type="molecule type" value="Genomic_DNA"/>
</dbReference>
<comment type="similarity">
    <text evidence="1">Belongs to the TrbG/VirB9 family.</text>
</comment>
<keyword evidence="5" id="KW-1185">Reference proteome</keyword>
<dbReference type="InterPro" id="IPR014142">
    <property type="entry name" value="TrbG_Ti"/>
</dbReference>
<reference evidence="4 5" key="1">
    <citation type="submission" date="2020-09" db="EMBL/GenBank/DDBJ databases">
        <title>Brevundimonas sp. LVF1 isolated from an oligotrophic pond in Goettingen, Germany.</title>
        <authorList>
            <person name="Friedrich I."/>
            <person name="Klassen A."/>
            <person name="Neubauer H."/>
            <person name="Schneider D."/>
            <person name="Hertel R."/>
            <person name="Daniel R."/>
        </authorList>
    </citation>
    <scope>NUCLEOTIDE SEQUENCE [LARGE SCALE GENOMIC DNA]</scope>
    <source>
        <strain evidence="4 5">LVF1</strain>
    </source>
</reference>
<protein>
    <submittedName>
        <fullName evidence="4">P-type conjugative transfer protein TrbG</fullName>
    </submittedName>
</protein>
<dbReference type="CDD" id="cd06911">
    <property type="entry name" value="VirB9_CagX_TrbG"/>
    <property type="match status" value="1"/>
</dbReference>
<evidence type="ECO:0000256" key="3">
    <source>
        <dbReference type="SAM" id="SignalP"/>
    </source>
</evidence>
<dbReference type="Pfam" id="PF03524">
    <property type="entry name" value="CagX"/>
    <property type="match status" value="1"/>
</dbReference>
<gene>
    <name evidence="4" type="primary">trbG</name>
    <name evidence="4" type="ORF">IFE19_13035</name>
</gene>
<evidence type="ECO:0000313" key="5">
    <source>
        <dbReference type="Proteomes" id="UP000663942"/>
    </source>
</evidence>
<evidence type="ECO:0000256" key="1">
    <source>
        <dbReference type="ARBA" id="ARBA00006135"/>
    </source>
</evidence>
<dbReference type="InterPro" id="IPR033645">
    <property type="entry name" value="VirB9/CagX/TrbG_C"/>
</dbReference>
<keyword evidence="2 3" id="KW-0732">Signal</keyword>
<accession>A0ABX7SI84</accession>
<dbReference type="Gene3D" id="2.60.40.2500">
    <property type="match status" value="1"/>
</dbReference>
<organism evidence="4 5">
    <name type="scientific">Brevundimonas pondensis</name>
    <dbReference type="NCBI Taxonomy" id="2774189"/>
    <lineage>
        <taxon>Bacteria</taxon>
        <taxon>Pseudomonadati</taxon>
        <taxon>Pseudomonadota</taxon>
        <taxon>Alphaproteobacteria</taxon>
        <taxon>Caulobacterales</taxon>
        <taxon>Caulobacteraceae</taxon>
        <taxon>Brevundimonas</taxon>
    </lineage>
</organism>
<sequence>MCNDYRLHLPSAALVALCLAVPCMTEASTFQSARRSVSSPGADVVAANAAARVQPSSENYLNATQVYAYEAGALFQVYAAPGHVTDIALQPGEALAGQGPVAAGDTVRWIIGQTESGAGDARRTHILVKPTRSDLKTNLVINTDRRTYHIELNARPVAYMAGVSWRYPLEDLVALEARATRQAERDAEPRMRLEDLDFGYRVSGPRLAWRPVRVFDDGRQVVLEFDAAIDQASLPPLFLIEADGEAALVNYRVLGRRVVVDRLFDKAELRLVSGRRTRIVAIEKRRDGR</sequence>